<proteinExistence type="predicted"/>
<organism evidence="2">
    <name type="scientific">Mycobacterium xenopi 4042</name>
    <dbReference type="NCBI Taxonomy" id="1299334"/>
    <lineage>
        <taxon>Bacteria</taxon>
        <taxon>Bacillati</taxon>
        <taxon>Actinomycetota</taxon>
        <taxon>Actinomycetes</taxon>
        <taxon>Mycobacteriales</taxon>
        <taxon>Mycobacteriaceae</taxon>
        <taxon>Mycobacterium</taxon>
    </lineage>
</organism>
<keyword evidence="1" id="KW-1133">Transmembrane helix</keyword>
<evidence type="ECO:0000313" key="2">
    <source>
        <dbReference type="EMBL" id="EUA32754.1"/>
    </source>
</evidence>
<sequence length="112" mass="12179">MGADFVARQARVVAAVTATGAELHKHYVPGIWLPHCSLAPRAMLAQLPVVVGSVLDVLPLHARLDRAALVNSATGRSRRWRRCRDWLRVAGIVTADAVWCLVVAFKVSNNST</sequence>
<protein>
    <submittedName>
        <fullName evidence="2">Uncharacterized protein</fullName>
    </submittedName>
</protein>
<feature type="transmembrane region" description="Helical" evidence="1">
    <location>
        <begin position="86"/>
        <end position="105"/>
    </location>
</feature>
<keyword evidence="1" id="KW-0812">Transmembrane</keyword>
<dbReference type="EMBL" id="JAOB01000052">
    <property type="protein sequence ID" value="EUA32754.1"/>
    <property type="molecule type" value="Genomic_DNA"/>
</dbReference>
<accession>X8AME3</accession>
<dbReference type="AlphaFoldDB" id="X8AME3"/>
<comment type="caution">
    <text evidence="2">The sequence shown here is derived from an EMBL/GenBank/DDBJ whole genome shotgun (WGS) entry which is preliminary data.</text>
</comment>
<name>X8AME3_MYCXE</name>
<gene>
    <name evidence="2" type="ORF">I553_2353</name>
</gene>
<evidence type="ECO:0000256" key="1">
    <source>
        <dbReference type="SAM" id="Phobius"/>
    </source>
</evidence>
<dbReference type="PATRIC" id="fig|1299334.3.peg.5571"/>
<reference evidence="2" key="1">
    <citation type="submission" date="2014-01" db="EMBL/GenBank/DDBJ databases">
        <authorList>
            <person name="Brown-Elliot B."/>
            <person name="Wallace R."/>
            <person name="Lenaerts A."/>
            <person name="Ordway D."/>
            <person name="DeGroote M.A."/>
            <person name="Parker T."/>
            <person name="Sizemore C."/>
            <person name="Tallon L.J."/>
            <person name="Sadzewicz L.K."/>
            <person name="Sengamalay N."/>
            <person name="Fraser C.M."/>
            <person name="Hine E."/>
            <person name="Shefchek K.A."/>
            <person name="Das S.P."/>
            <person name="Tettelin H."/>
        </authorList>
    </citation>
    <scope>NUCLEOTIDE SEQUENCE [LARGE SCALE GENOMIC DNA]</scope>
    <source>
        <strain evidence="2">4042</strain>
    </source>
</reference>
<keyword evidence="1" id="KW-0472">Membrane</keyword>